<dbReference type="SUPFAM" id="SSF75217">
    <property type="entry name" value="alpha/beta knot"/>
    <property type="match status" value="1"/>
</dbReference>
<feature type="compositionally biased region" description="Polar residues" evidence="1">
    <location>
        <begin position="1"/>
        <end position="10"/>
    </location>
</feature>
<organism evidence="2 3">
    <name type="scientific">Puccinia graminis f. sp. tritici</name>
    <dbReference type="NCBI Taxonomy" id="56615"/>
    <lineage>
        <taxon>Eukaryota</taxon>
        <taxon>Fungi</taxon>
        <taxon>Dikarya</taxon>
        <taxon>Basidiomycota</taxon>
        <taxon>Pucciniomycotina</taxon>
        <taxon>Pucciniomycetes</taxon>
        <taxon>Pucciniales</taxon>
        <taxon>Pucciniaceae</taxon>
        <taxon>Puccinia</taxon>
    </lineage>
</organism>
<dbReference type="AlphaFoldDB" id="A0A5B0RPW0"/>
<reference evidence="2 3" key="1">
    <citation type="submission" date="2019-05" db="EMBL/GenBank/DDBJ databases">
        <title>Emergence of the Ug99 lineage of the wheat stem rust pathogen through somatic hybridization.</title>
        <authorList>
            <person name="Li F."/>
            <person name="Upadhyaya N.M."/>
            <person name="Sperschneider J."/>
            <person name="Matny O."/>
            <person name="Nguyen-Phuc H."/>
            <person name="Mago R."/>
            <person name="Raley C."/>
            <person name="Miller M.E."/>
            <person name="Silverstein K.A.T."/>
            <person name="Henningsen E."/>
            <person name="Hirsch C.D."/>
            <person name="Visser B."/>
            <person name="Pretorius Z.A."/>
            <person name="Steffenson B.J."/>
            <person name="Schwessinger B."/>
            <person name="Dodds P.N."/>
            <person name="Figueroa M."/>
        </authorList>
    </citation>
    <scope>NUCLEOTIDE SEQUENCE [LARGE SCALE GENOMIC DNA]</scope>
    <source>
        <strain evidence="2 3">Ug99</strain>
    </source>
</reference>
<proteinExistence type="predicted"/>
<dbReference type="Proteomes" id="UP000325313">
    <property type="component" value="Unassembled WGS sequence"/>
</dbReference>
<dbReference type="Gene3D" id="3.40.1280.10">
    <property type="match status" value="1"/>
</dbReference>
<accession>A0A5B0RPW0</accession>
<feature type="compositionally biased region" description="Low complexity" evidence="1">
    <location>
        <begin position="20"/>
        <end position="32"/>
    </location>
</feature>
<sequence length="133" mass="14230">MNNSQPQSNPNRKRKRETMNQNAGEEQQQEEGQGAGQPLPSSLSNGGPIDRDAQGLGLFPPKSTFGPSPTEFTQSFDAPPVKVSDYVSTIPSDRHLVVVVGAMADGADDFADHLVDEKIVISRNSLSASVACY</sequence>
<feature type="compositionally biased region" description="Polar residues" evidence="1">
    <location>
        <begin position="65"/>
        <end position="76"/>
    </location>
</feature>
<dbReference type="EMBL" id="VDEP01000169">
    <property type="protein sequence ID" value="KAA1127409.1"/>
    <property type="molecule type" value="Genomic_DNA"/>
</dbReference>
<dbReference type="InterPro" id="IPR029028">
    <property type="entry name" value="Alpha/beta_knot_MTases"/>
</dbReference>
<comment type="caution">
    <text evidence="2">The sequence shown here is derived from an EMBL/GenBank/DDBJ whole genome shotgun (WGS) entry which is preliminary data.</text>
</comment>
<evidence type="ECO:0000256" key="1">
    <source>
        <dbReference type="SAM" id="MobiDB-lite"/>
    </source>
</evidence>
<dbReference type="InterPro" id="IPR029026">
    <property type="entry name" value="tRNA_m1G_MTases_N"/>
</dbReference>
<evidence type="ECO:0000313" key="3">
    <source>
        <dbReference type="Proteomes" id="UP000325313"/>
    </source>
</evidence>
<protein>
    <submittedName>
        <fullName evidence="2">Uncharacterized protein</fullName>
    </submittedName>
</protein>
<name>A0A5B0RPW0_PUCGR</name>
<evidence type="ECO:0000313" key="2">
    <source>
        <dbReference type="EMBL" id="KAA1127409.1"/>
    </source>
</evidence>
<feature type="region of interest" description="Disordered" evidence="1">
    <location>
        <begin position="1"/>
        <end position="77"/>
    </location>
</feature>
<gene>
    <name evidence="2" type="ORF">PGTUg99_036350</name>
</gene>